<dbReference type="Pfam" id="PF03725">
    <property type="entry name" value="RNase_PH_C"/>
    <property type="match status" value="2"/>
</dbReference>
<dbReference type="SUPFAM" id="SSF50249">
    <property type="entry name" value="Nucleic acid-binding proteins"/>
    <property type="match status" value="1"/>
</dbReference>
<protein>
    <recommendedName>
        <fullName evidence="9">Polyribonucleotide nucleotidyltransferase</fullName>
        <ecNumber evidence="9">2.7.7.8</ecNumber>
    </recommendedName>
    <alternativeName>
        <fullName evidence="9">Polynucleotide phosphorylase</fullName>
        <shortName evidence="9">PNPase</shortName>
    </alternativeName>
</protein>
<dbReference type="CDD" id="cd04472">
    <property type="entry name" value="S1_PNPase"/>
    <property type="match status" value="1"/>
</dbReference>
<keyword evidence="5 9" id="KW-0548">Nucleotidyltransferase</keyword>
<dbReference type="InterPro" id="IPR036612">
    <property type="entry name" value="KH_dom_type_1_sf"/>
</dbReference>
<dbReference type="Gene3D" id="3.30.230.70">
    <property type="entry name" value="GHMP Kinase, N-terminal domain"/>
    <property type="match status" value="2"/>
</dbReference>
<comment type="function">
    <text evidence="9">Involved in mRNA degradation. Catalyzes the phosphorolysis of single-stranded polyribonucleotides processively in the 3'- to 5'-direction.</text>
</comment>
<comment type="subcellular location">
    <subcellularLocation>
        <location evidence="1 9">Cytoplasm</location>
    </subcellularLocation>
</comment>
<dbReference type="GO" id="GO:0000175">
    <property type="term" value="F:3'-5'-RNA exonuclease activity"/>
    <property type="evidence" value="ECO:0007669"/>
    <property type="project" value="TreeGrafter"/>
</dbReference>
<comment type="similarity">
    <text evidence="2 9">Belongs to the polyribonucleotide nucleotidyltransferase family.</text>
</comment>
<dbReference type="CDD" id="cd11363">
    <property type="entry name" value="RNase_PH_PNPase_1"/>
    <property type="match status" value="1"/>
</dbReference>
<dbReference type="GO" id="GO:0000287">
    <property type="term" value="F:magnesium ion binding"/>
    <property type="evidence" value="ECO:0007669"/>
    <property type="project" value="UniProtKB-UniRule"/>
</dbReference>
<dbReference type="SUPFAM" id="SSF46915">
    <property type="entry name" value="Polynucleotide phosphorylase/guanosine pentaphosphate synthase (PNPase/GPSI), domain 3"/>
    <property type="match status" value="1"/>
</dbReference>
<dbReference type="EC" id="2.7.7.8" evidence="9"/>
<dbReference type="PANTHER" id="PTHR11252">
    <property type="entry name" value="POLYRIBONUCLEOTIDE NUCLEOTIDYLTRANSFERASE"/>
    <property type="match status" value="1"/>
</dbReference>
<dbReference type="NCBIfam" id="TIGR03591">
    <property type="entry name" value="polynuc_phos"/>
    <property type="match status" value="1"/>
</dbReference>
<dbReference type="GO" id="GO:0004654">
    <property type="term" value="F:polyribonucleotide nucleotidyltransferase activity"/>
    <property type="evidence" value="ECO:0007669"/>
    <property type="project" value="UniProtKB-UniRule"/>
</dbReference>
<dbReference type="GO" id="GO:0006402">
    <property type="term" value="P:mRNA catabolic process"/>
    <property type="evidence" value="ECO:0007669"/>
    <property type="project" value="UniProtKB-UniRule"/>
</dbReference>
<dbReference type="InterPro" id="IPR015848">
    <property type="entry name" value="PNPase_PH_RNA-bd_bac/org-type"/>
</dbReference>
<reference evidence="11 12" key="1">
    <citation type="submission" date="2018-07" db="EMBL/GenBank/DDBJ databases">
        <title>Dyella monticola sp. nov. and Dyella psychrodurans sp. nov. isolated from monsoon evergreen broad-leaved forest soil of Dinghu Mountain, China.</title>
        <authorList>
            <person name="Gao Z."/>
            <person name="Qiu L."/>
        </authorList>
    </citation>
    <scope>NUCLEOTIDE SEQUENCE [LARGE SCALE GENOMIC DNA]</scope>
    <source>
        <strain evidence="11 12">4MSK11</strain>
    </source>
</reference>
<organism evidence="11 12">
    <name type="scientific">Dyella psychrodurans</name>
    <dbReference type="NCBI Taxonomy" id="1927960"/>
    <lineage>
        <taxon>Bacteria</taxon>
        <taxon>Pseudomonadati</taxon>
        <taxon>Pseudomonadota</taxon>
        <taxon>Gammaproteobacteria</taxon>
        <taxon>Lysobacterales</taxon>
        <taxon>Rhodanobacteraceae</taxon>
        <taxon>Dyella</taxon>
    </lineage>
</organism>
<dbReference type="InterPro" id="IPR015847">
    <property type="entry name" value="ExoRNase_PH_dom2"/>
</dbReference>
<evidence type="ECO:0000256" key="8">
    <source>
        <dbReference type="ARBA" id="ARBA00022884"/>
    </source>
</evidence>
<evidence type="ECO:0000256" key="3">
    <source>
        <dbReference type="ARBA" id="ARBA00022490"/>
    </source>
</evidence>
<dbReference type="PIRSF" id="PIRSF005499">
    <property type="entry name" value="PNPase"/>
    <property type="match status" value="1"/>
</dbReference>
<accession>A0A370XE05</accession>
<dbReference type="SUPFAM" id="SSF54211">
    <property type="entry name" value="Ribosomal protein S5 domain 2-like"/>
    <property type="match status" value="2"/>
</dbReference>
<sequence>MAKVTKSFQYGNHEVTLETGEIARQASGAVMVSMGGTVVLVTVVAAAKAKEGQDFFPLTVDYVEKFYSAGRIPGGFFKREGRPTEKETLTSRLIDRPVRPLFPEEFKNEVQVIAQVVSLNPEIDGDIASMIGASAALTLAGIPFKGPIGAARVGYANGQYLLNPTATELKTSDLDLVVAGTSNAVLMVESEAKLLSEEVMLGAVVFGHKQMQTVINAINDFVAQAGRKSFTWAPPVRNDALFNDIGSILGDRLEKAFAIRDKLERRDAIAALKSDIKTGIAETAASHGWSDLDVSNAFAEIEYRTMRDGVLKTKVRIDGRKLDDIRPISVRVGVLPRTHGSALFTRGETQALVVATLGTARDAQIIDAPEGESKDPFLFHYNFPPFSVGEAGRFGAPKRREIGHGRLAKRGVQAVKPTMEEFPYVLRVVSEITESNGSSSMASVCGSSLAMMDAGVPLKAPVAGIAMGLVKEGNDFVVLSDILGDEDHLGDMDFKVAGSADGVSALQMDIKIEGITEEIMKLALEQAKRGRLHILGEMAKVISTPRSEMSEYAPRLLTIKIHPDKIREVIGKGGATIRSITEETGTTIDITDDGTVVIASVNREAANAAKARIEQIVSDVEPGRIYEGKVAKLMDFGAFVTILPGKDGLVHVSQISNERVEKVSDKLKEGDIVKVKVLEVDKQGRIRLSMKAVTEDEGASA</sequence>
<keyword evidence="8 9" id="KW-0694">RNA-binding</keyword>
<dbReference type="FunFam" id="3.30.230.70:FF:000001">
    <property type="entry name" value="Polyribonucleotide nucleotidyltransferase"/>
    <property type="match status" value="1"/>
</dbReference>
<dbReference type="InterPro" id="IPR003029">
    <property type="entry name" value="S1_domain"/>
</dbReference>
<dbReference type="CDD" id="cd02393">
    <property type="entry name" value="KH-I_PNPase"/>
    <property type="match status" value="1"/>
</dbReference>
<evidence type="ECO:0000313" key="12">
    <source>
        <dbReference type="Proteomes" id="UP000255334"/>
    </source>
</evidence>
<dbReference type="FunFam" id="3.30.230.70:FF:000002">
    <property type="entry name" value="Polyribonucleotide nucleotidyltransferase"/>
    <property type="match status" value="1"/>
</dbReference>
<dbReference type="FunFam" id="2.40.50.140:FF:000023">
    <property type="entry name" value="Polyribonucleotide nucleotidyltransferase"/>
    <property type="match status" value="1"/>
</dbReference>
<dbReference type="SMART" id="SM00316">
    <property type="entry name" value="S1"/>
    <property type="match status" value="1"/>
</dbReference>
<dbReference type="PROSITE" id="PS50126">
    <property type="entry name" value="S1"/>
    <property type="match status" value="1"/>
</dbReference>
<dbReference type="Pfam" id="PF01138">
    <property type="entry name" value="RNase_PH"/>
    <property type="match status" value="2"/>
</dbReference>
<keyword evidence="4 9" id="KW-0808">Transferase</keyword>
<gene>
    <name evidence="9 11" type="primary">pnp</name>
    <name evidence="11" type="ORF">DWU99_04425</name>
</gene>
<comment type="caution">
    <text evidence="11">The sequence shown here is derived from an EMBL/GenBank/DDBJ whole genome shotgun (WGS) entry which is preliminary data.</text>
</comment>
<dbReference type="GO" id="GO:0003723">
    <property type="term" value="F:RNA binding"/>
    <property type="evidence" value="ECO:0007669"/>
    <property type="project" value="UniProtKB-UniRule"/>
</dbReference>
<dbReference type="CDD" id="cd11364">
    <property type="entry name" value="RNase_PH_PNPase_2"/>
    <property type="match status" value="1"/>
</dbReference>
<dbReference type="InterPro" id="IPR020568">
    <property type="entry name" value="Ribosomal_Su5_D2-typ_SF"/>
</dbReference>
<keyword evidence="6 9" id="KW-0479">Metal-binding</keyword>
<evidence type="ECO:0000313" key="11">
    <source>
        <dbReference type="EMBL" id="RDS86490.1"/>
    </source>
</evidence>
<evidence type="ECO:0000256" key="6">
    <source>
        <dbReference type="ARBA" id="ARBA00022723"/>
    </source>
</evidence>
<evidence type="ECO:0000259" key="10">
    <source>
        <dbReference type="PROSITE" id="PS50126"/>
    </source>
</evidence>
<dbReference type="NCBIfam" id="NF008805">
    <property type="entry name" value="PRK11824.1"/>
    <property type="match status" value="1"/>
</dbReference>
<dbReference type="InterPro" id="IPR004088">
    <property type="entry name" value="KH_dom_type_1"/>
</dbReference>
<dbReference type="InterPro" id="IPR036456">
    <property type="entry name" value="PNPase_PH_RNA-bd_sf"/>
</dbReference>
<dbReference type="Pfam" id="PF03726">
    <property type="entry name" value="PNPase"/>
    <property type="match status" value="1"/>
</dbReference>
<keyword evidence="3 9" id="KW-0963">Cytoplasm</keyword>
<dbReference type="PROSITE" id="PS50084">
    <property type="entry name" value="KH_TYPE_1"/>
    <property type="match status" value="1"/>
</dbReference>
<dbReference type="Proteomes" id="UP000255334">
    <property type="component" value="Unassembled WGS sequence"/>
</dbReference>
<dbReference type="InterPro" id="IPR012340">
    <property type="entry name" value="NA-bd_OB-fold"/>
</dbReference>
<dbReference type="GO" id="GO:0006396">
    <property type="term" value="P:RNA processing"/>
    <property type="evidence" value="ECO:0007669"/>
    <property type="project" value="InterPro"/>
</dbReference>
<dbReference type="RefSeq" id="WP_115476759.1">
    <property type="nucleotide sequence ID" value="NZ_QRBF01000001.1"/>
</dbReference>
<name>A0A370XE05_9GAMM</name>
<dbReference type="SUPFAM" id="SSF54791">
    <property type="entry name" value="Eukaryotic type KH-domain (KH-domain type I)"/>
    <property type="match status" value="1"/>
</dbReference>
<evidence type="ECO:0000256" key="1">
    <source>
        <dbReference type="ARBA" id="ARBA00004496"/>
    </source>
</evidence>
<dbReference type="PANTHER" id="PTHR11252:SF0">
    <property type="entry name" value="POLYRIBONUCLEOTIDE NUCLEOTIDYLTRANSFERASE 1, MITOCHONDRIAL"/>
    <property type="match status" value="1"/>
</dbReference>
<proteinExistence type="inferred from homology"/>
<dbReference type="EMBL" id="QRBF01000001">
    <property type="protein sequence ID" value="RDS86490.1"/>
    <property type="molecule type" value="Genomic_DNA"/>
</dbReference>
<dbReference type="GO" id="GO:0005829">
    <property type="term" value="C:cytosol"/>
    <property type="evidence" value="ECO:0007669"/>
    <property type="project" value="TreeGrafter"/>
</dbReference>
<comment type="subunit">
    <text evidence="9">Component of the RNA degradosome, which is a multiprotein complex involved in RNA processing and mRNA degradation.</text>
</comment>
<dbReference type="Gene3D" id="3.30.1370.10">
    <property type="entry name" value="K Homology domain, type 1"/>
    <property type="match status" value="1"/>
</dbReference>
<dbReference type="Pfam" id="PF00575">
    <property type="entry name" value="S1"/>
    <property type="match status" value="1"/>
</dbReference>
<evidence type="ECO:0000256" key="4">
    <source>
        <dbReference type="ARBA" id="ARBA00022679"/>
    </source>
</evidence>
<comment type="catalytic activity">
    <reaction evidence="9">
        <text>RNA(n+1) + phosphate = RNA(n) + a ribonucleoside 5'-diphosphate</text>
        <dbReference type="Rhea" id="RHEA:22096"/>
        <dbReference type="Rhea" id="RHEA-COMP:14527"/>
        <dbReference type="Rhea" id="RHEA-COMP:17342"/>
        <dbReference type="ChEBI" id="CHEBI:43474"/>
        <dbReference type="ChEBI" id="CHEBI:57930"/>
        <dbReference type="ChEBI" id="CHEBI:140395"/>
        <dbReference type="EC" id="2.7.7.8"/>
    </reaction>
</comment>
<dbReference type="SUPFAM" id="SSF55666">
    <property type="entry name" value="Ribonuclease PH domain 2-like"/>
    <property type="match status" value="2"/>
</dbReference>
<dbReference type="Pfam" id="PF00013">
    <property type="entry name" value="KH_1"/>
    <property type="match status" value="1"/>
</dbReference>
<dbReference type="SMART" id="SM00322">
    <property type="entry name" value="KH"/>
    <property type="match status" value="1"/>
</dbReference>
<feature type="domain" description="S1 motif" evidence="10">
    <location>
        <begin position="623"/>
        <end position="691"/>
    </location>
</feature>
<dbReference type="InterPro" id="IPR004087">
    <property type="entry name" value="KH_dom"/>
</dbReference>
<dbReference type="FunFam" id="3.30.1370.10:FF:000001">
    <property type="entry name" value="Polyribonucleotide nucleotidyltransferase"/>
    <property type="match status" value="1"/>
</dbReference>
<feature type="binding site" evidence="9">
    <location>
        <position position="487"/>
    </location>
    <ligand>
        <name>Mg(2+)</name>
        <dbReference type="ChEBI" id="CHEBI:18420"/>
    </ligand>
</feature>
<dbReference type="InterPro" id="IPR027408">
    <property type="entry name" value="PNPase/RNase_PH_dom_sf"/>
</dbReference>
<evidence type="ECO:0000256" key="2">
    <source>
        <dbReference type="ARBA" id="ARBA00007404"/>
    </source>
</evidence>
<comment type="cofactor">
    <cofactor evidence="9">
        <name>Mg(2+)</name>
        <dbReference type="ChEBI" id="CHEBI:18420"/>
    </cofactor>
</comment>
<dbReference type="AlphaFoldDB" id="A0A370XE05"/>
<dbReference type="InterPro" id="IPR012162">
    <property type="entry name" value="PNPase"/>
</dbReference>
<dbReference type="OrthoDB" id="9804305at2"/>
<keyword evidence="12" id="KW-1185">Reference proteome</keyword>
<evidence type="ECO:0000256" key="7">
    <source>
        <dbReference type="ARBA" id="ARBA00022842"/>
    </source>
</evidence>
<evidence type="ECO:0000256" key="5">
    <source>
        <dbReference type="ARBA" id="ARBA00022695"/>
    </source>
</evidence>
<keyword evidence="7 9" id="KW-0460">Magnesium</keyword>
<evidence type="ECO:0000256" key="9">
    <source>
        <dbReference type="HAMAP-Rule" id="MF_01595"/>
    </source>
</evidence>
<feature type="binding site" evidence="9">
    <location>
        <position position="493"/>
    </location>
    <ligand>
        <name>Mg(2+)</name>
        <dbReference type="ChEBI" id="CHEBI:18420"/>
    </ligand>
</feature>
<dbReference type="InterPro" id="IPR001247">
    <property type="entry name" value="ExoRNase_PH_dom1"/>
</dbReference>
<dbReference type="InterPro" id="IPR036345">
    <property type="entry name" value="ExoRNase_PH_dom2_sf"/>
</dbReference>
<dbReference type="HAMAP" id="MF_01595">
    <property type="entry name" value="PNPase"/>
    <property type="match status" value="1"/>
</dbReference>
<dbReference type="Gene3D" id="2.40.50.140">
    <property type="entry name" value="Nucleic acid-binding proteins"/>
    <property type="match status" value="1"/>
</dbReference>